<proteinExistence type="predicted"/>
<reference evidence="2" key="2">
    <citation type="submission" date="2025-09" db="UniProtKB">
        <authorList>
            <consortium name="Ensembl"/>
        </authorList>
    </citation>
    <scope>IDENTIFICATION</scope>
</reference>
<protein>
    <submittedName>
        <fullName evidence="2">Uncharacterized protein</fullName>
    </submittedName>
</protein>
<reference evidence="2" key="1">
    <citation type="submission" date="2025-08" db="UniProtKB">
        <authorList>
            <consortium name="Ensembl"/>
        </authorList>
    </citation>
    <scope>IDENTIFICATION</scope>
</reference>
<evidence type="ECO:0000313" key="2">
    <source>
        <dbReference type="Ensembl" id="ENSZLMP00000018723.1"/>
    </source>
</evidence>
<feature type="signal peptide" evidence="1">
    <location>
        <begin position="1"/>
        <end position="21"/>
    </location>
</feature>
<keyword evidence="1" id="KW-0732">Signal</keyword>
<accession>A0A8D2Q0G7</accession>
<dbReference type="AlphaFoldDB" id="A0A8D2Q0G7"/>
<evidence type="ECO:0000256" key="1">
    <source>
        <dbReference type="SAM" id="SignalP"/>
    </source>
</evidence>
<dbReference type="Proteomes" id="UP000694401">
    <property type="component" value="Unassembled WGS sequence"/>
</dbReference>
<organism evidence="2 3">
    <name type="scientific">Zosterops lateralis melanops</name>
    <dbReference type="NCBI Taxonomy" id="1220523"/>
    <lineage>
        <taxon>Eukaryota</taxon>
        <taxon>Metazoa</taxon>
        <taxon>Chordata</taxon>
        <taxon>Craniata</taxon>
        <taxon>Vertebrata</taxon>
        <taxon>Euteleostomi</taxon>
        <taxon>Archelosauria</taxon>
        <taxon>Archosauria</taxon>
        <taxon>Dinosauria</taxon>
        <taxon>Saurischia</taxon>
        <taxon>Theropoda</taxon>
        <taxon>Coelurosauria</taxon>
        <taxon>Aves</taxon>
        <taxon>Neognathae</taxon>
        <taxon>Neoaves</taxon>
        <taxon>Telluraves</taxon>
        <taxon>Australaves</taxon>
        <taxon>Passeriformes</taxon>
        <taxon>Sylvioidea</taxon>
        <taxon>Zosteropidae</taxon>
        <taxon>Zosterops</taxon>
    </lineage>
</organism>
<sequence>LKYHISFPVTLVLLSSAPALSIVWVSFTYCSESVSKEMCYLLNPYLQRAHEEICSQNLCGMVKERTERVKSKPVHCPDYIFPNCAQSLLEGYNSNGYPPILPGLSSHAAR</sequence>
<dbReference type="Ensembl" id="ENSZLMT00000019237.1">
    <property type="protein sequence ID" value="ENSZLMP00000018723.1"/>
    <property type="gene ID" value="ENSZLMG00000012953.1"/>
</dbReference>
<feature type="chain" id="PRO_5034343487" evidence="1">
    <location>
        <begin position="22"/>
        <end position="110"/>
    </location>
</feature>
<name>A0A8D2Q0G7_ZOSLA</name>
<keyword evidence="3" id="KW-1185">Reference proteome</keyword>
<evidence type="ECO:0000313" key="3">
    <source>
        <dbReference type="Proteomes" id="UP000694401"/>
    </source>
</evidence>